<dbReference type="AlphaFoldDB" id="H1HL83"/>
<evidence type="ECO:0000313" key="2">
    <source>
        <dbReference type="Proteomes" id="UP000003167"/>
    </source>
</evidence>
<organism evidence="1 2">
    <name type="scientific">Segatella maculosa OT 289</name>
    <dbReference type="NCBI Taxonomy" id="999422"/>
    <lineage>
        <taxon>Bacteria</taxon>
        <taxon>Pseudomonadati</taxon>
        <taxon>Bacteroidota</taxon>
        <taxon>Bacteroidia</taxon>
        <taxon>Bacteroidales</taxon>
        <taxon>Prevotellaceae</taxon>
        <taxon>Segatella</taxon>
    </lineage>
</organism>
<accession>H1HL83</accession>
<dbReference type="STRING" id="999422.HMPREF9944_00927"/>
<reference evidence="1 2" key="1">
    <citation type="submission" date="2011-12" db="EMBL/GenBank/DDBJ databases">
        <title>The Genome Sequence of Prevotella maculosa OT 289.</title>
        <authorList>
            <consortium name="The Broad Institute Genome Sequencing Platform"/>
            <person name="Earl A."/>
            <person name="Ward D."/>
            <person name="Feldgarden M."/>
            <person name="Gevers D."/>
            <person name="Izard J."/>
            <person name="Blanton J.M."/>
            <person name="Mathney J."/>
            <person name="Tanner A.C."/>
            <person name="Dewhirst F.E."/>
            <person name="Young S.K."/>
            <person name="Zeng Q."/>
            <person name="Gargeya S."/>
            <person name="Fitzgerald M."/>
            <person name="Haas B."/>
            <person name="Abouelleil A."/>
            <person name="Alvarado L."/>
            <person name="Arachchi H.M."/>
            <person name="Berlin A."/>
            <person name="Chapman S.B."/>
            <person name="Gearin G."/>
            <person name="Goldberg J."/>
            <person name="Griggs A."/>
            <person name="Gujja S."/>
            <person name="Hansen M."/>
            <person name="Heiman D."/>
            <person name="Howarth C."/>
            <person name="Larimer J."/>
            <person name="Lui A."/>
            <person name="MacDonald P.J.P."/>
            <person name="McCowen C."/>
            <person name="Montmayeur A."/>
            <person name="Murphy C."/>
            <person name="Neiman D."/>
            <person name="Pearson M."/>
            <person name="Priest M."/>
            <person name="Roberts A."/>
            <person name="Saif S."/>
            <person name="Shea T."/>
            <person name="Sisk P."/>
            <person name="Stolte C."/>
            <person name="Sykes S."/>
            <person name="Wortman J."/>
            <person name="Nusbaum C."/>
            <person name="Birren B."/>
        </authorList>
    </citation>
    <scope>NUCLEOTIDE SEQUENCE [LARGE SCALE GENOMIC DNA]</scope>
    <source>
        <strain evidence="1 2">OT 289</strain>
    </source>
</reference>
<dbReference type="HOGENOM" id="CLU_1667804_0_0_10"/>
<comment type="caution">
    <text evidence="1">The sequence shown here is derived from an EMBL/GenBank/DDBJ whole genome shotgun (WGS) entry which is preliminary data.</text>
</comment>
<name>H1HL83_9BACT</name>
<proteinExistence type="predicted"/>
<sequence>MDVQSKPWCFSWCQTPPRFCTSIWKEPDECSLFLFLMSSMEDKSYFLFLLSSSMEEKRCLLKNPSSSMEDEHYFYIFLFPPWRKTLSVKISFVIHGRRAFFLHFLASPAGDEHSFFVLLSSPAGEEHSFYILLSSAAAEDRLFSVFCSSEASESLPFS</sequence>
<keyword evidence="2" id="KW-1185">Reference proteome</keyword>
<gene>
    <name evidence="1" type="ORF">HMPREF9944_00927</name>
</gene>
<dbReference type="EMBL" id="AGEK01000018">
    <property type="protein sequence ID" value="EHO72215.1"/>
    <property type="molecule type" value="Genomic_DNA"/>
</dbReference>
<dbReference type="Proteomes" id="UP000003167">
    <property type="component" value="Unassembled WGS sequence"/>
</dbReference>
<evidence type="ECO:0000313" key="1">
    <source>
        <dbReference type="EMBL" id="EHO72215.1"/>
    </source>
</evidence>
<protein>
    <submittedName>
        <fullName evidence="1">Uncharacterized protein</fullName>
    </submittedName>
</protein>